<dbReference type="GO" id="GO:0016705">
    <property type="term" value="F:oxidoreductase activity, acting on paired donors, with incorporation or reduction of molecular oxygen"/>
    <property type="evidence" value="ECO:0007669"/>
    <property type="project" value="InterPro"/>
</dbReference>
<reference evidence="7 8" key="1">
    <citation type="journal article" date="2007" name="Science">
        <title>The Chlamydomonas genome reveals the evolution of key animal and plant functions.</title>
        <authorList>
            <person name="Merchant S.S."/>
            <person name="Prochnik S.E."/>
            <person name="Vallon O."/>
            <person name="Harris E.H."/>
            <person name="Karpowicz S.J."/>
            <person name="Witman G.B."/>
            <person name="Terry A."/>
            <person name="Salamov A."/>
            <person name="Fritz-Laylin L.K."/>
            <person name="Marechal-Drouard L."/>
            <person name="Marshall W.F."/>
            <person name="Qu L.H."/>
            <person name="Nelson D.R."/>
            <person name="Sanderfoot A.A."/>
            <person name="Spalding M.H."/>
            <person name="Kapitonov V.V."/>
            <person name="Ren Q."/>
            <person name="Ferris P."/>
            <person name="Lindquist E."/>
            <person name="Shapiro H."/>
            <person name="Lucas S.M."/>
            <person name="Grimwood J."/>
            <person name="Schmutz J."/>
            <person name="Cardol P."/>
            <person name="Cerutti H."/>
            <person name="Chanfreau G."/>
            <person name="Chen C.L."/>
            <person name="Cognat V."/>
            <person name="Croft M.T."/>
            <person name="Dent R."/>
            <person name="Dutcher S."/>
            <person name="Fernandez E."/>
            <person name="Fukuzawa H."/>
            <person name="Gonzalez-Ballester D."/>
            <person name="Gonzalez-Halphen D."/>
            <person name="Hallmann A."/>
            <person name="Hanikenne M."/>
            <person name="Hippler M."/>
            <person name="Inwood W."/>
            <person name="Jabbari K."/>
            <person name="Kalanon M."/>
            <person name="Kuras R."/>
            <person name="Lefebvre P.A."/>
            <person name="Lemaire S.D."/>
            <person name="Lobanov A.V."/>
            <person name="Lohr M."/>
            <person name="Manuell A."/>
            <person name="Meier I."/>
            <person name="Mets L."/>
            <person name="Mittag M."/>
            <person name="Mittelmeier T."/>
            <person name="Moroney J.V."/>
            <person name="Moseley J."/>
            <person name="Napoli C."/>
            <person name="Nedelcu A.M."/>
            <person name="Niyogi K."/>
            <person name="Novoselov S.V."/>
            <person name="Paulsen I.T."/>
            <person name="Pazour G."/>
            <person name="Purton S."/>
            <person name="Ral J.P."/>
            <person name="Riano-Pachon D.M."/>
            <person name="Riekhof W."/>
            <person name="Rymarquis L."/>
            <person name="Schroda M."/>
            <person name="Stern D."/>
            <person name="Umen J."/>
            <person name="Willows R."/>
            <person name="Wilson N."/>
            <person name="Zimmer S.L."/>
            <person name="Allmer J."/>
            <person name="Balk J."/>
            <person name="Bisova K."/>
            <person name="Chen C.J."/>
            <person name="Elias M."/>
            <person name="Gendler K."/>
            <person name="Hauser C."/>
            <person name="Lamb M.R."/>
            <person name="Ledford H."/>
            <person name="Long J.C."/>
            <person name="Minagawa J."/>
            <person name="Page M.D."/>
            <person name="Pan J."/>
            <person name="Pootakham W."/>
            <person name="Roje S."/>
            <person name="Rose A."/>
            <person name="Stahlberg E."/>
            <person name="Terauchi A.M."/>
            <person name="Yang P."/>
            <person name="Ball S."/>
            <person name="Bowler C."/>
            <person name="Dieckmann C.L."/>
            <person name="Gladyshev V.N."/>
            <person name="Green P."/>
            <person name="Jorgensen R."/>
            <person name="Mayfield S."/>
            <person name="Mueller-Roeber B."/>
            <person name="Rajamani S."/>
            <person name="Sayre R.T."/>
            <person name="Brokstein P."/>
            <person name="Dubchak I."/>
            <person name="Goodstein D."/>
            <person name="Hornick L."/>
            <person name="Huang Y.W."/>
            <person name="Jhaveri J."/>
            <person name="Luo Y."/>
            <person name="Martinez D."/>
            <person name="Ngau W.C."/>
            <person name="Otillar B."/>
            <person name="Poliakov A."/>
            <person name="Porter A."/>
            <person name="Szajkowski L."/>
            <person name="Werner G."/>
            <person name="Zhou K."/>
            <person name="Grigoriev I.V."/>
            <person name="Rokhsar D.S."/>
            <person name="Grossman A.R."/>
        </authorList>
    </citation>
    <scope>NUCLEOTIDE SEQUENCE [LARGE SCALE GENOMIC DNA]</scope>
    <source>
        <strain evidence="8">CC-503</strain>
        <strain evidence="7">CC-503 cw92 mt+</strain>
    </source>
</reference>
<evidence type="ECO:0000256" key="6">
    <source>
        <dbReference type="SAM" id="Phobius"/>
    </source>
</evidence>
<dbReference type="Proteomes" id="UP000006906">
    <property type="component" value="Chromosome 9"/>
</dbReference>
<evidence type="ECO:0000256" key="4">
    <source>
        <dbReference type="RuleBase" id="RU000461"/>
    </source>
</evidence>
<keyword evidence="8" id="KW-1185">Reference proteome</keyword>
<dbReference type="STRING" id="3055.A0A2K3DEU5"/>
<dbReference type="SUPFAM" id="SSF48264">
    <property type="entry name" value="Cytochrome P450"/>
    <property type="match status" value="1"/>
</dbReference>
<evidence type="ECO:0000313" key="7">
    <source>
        <dbReference type="EMBL" id="PNW79063.1"/>
    </source>
</evidence>
<feature type="region of interest" description="Disordered" evidence="5">
    <location>
        <begin position="555"/>
        <end position="591"/>
    </location>
</feature>
<dbReference type="PANTHER" id="PTHR24305">
    <property type="entry name" value="CYTOCHROME P450"/>
    <property type="match status" value="1"/>
</dbReference>
<dbReference type="Pfam" id="PF00067">
    <property type="entry name" value="p450"/>
    <property type="match status" value="2"/>
</dbReference>
<dbReference type="PANTHER" id="PTHR24305:SF166">
    <property type="entry name" value="CYTOCHROME P450 12A4, MITOCHONDRIAL-RELATED"/>
    <property type="match status" value="1"/>
</dbReference>
<dbReference type="OMA" id="PRCAFAK"/>
<feature type="transmembrane region" description="Helical" evidence="6">
    <location>
        <begin position="20"/>
        <end position="44"/>
    </location>
</feature>
<keyword evidence="6" id="KW-1133">Transmembrane helix</keyword>
<sequence>MGLLDTFYSTKGPLGVWTPVVVVLLNALGVALGLGVVQLFKFLLKPQYDLAKLPQPPVADWVLGHVKHLLRKDYHRVILGWAKQYGRIFKLRILNEWTVVITDPAAAAQVLATVPGRTHNYKHIDEVLGGPGKISMFGTPDEVHWRNARKATAPAFSMANVRRYYGGVLSAAGELLSRLEAEQGALGAVDAEPLLQRLMLRATLEGLYEVPDATALPGFDELASNILLLMAEANAQVTDPLRAFFYFTPIAPLVSKHVARCRAALKQVVMFHGRTAARILARPEPSPDNTLLWACLHRLRHPHTGRKLTPGQLHPEVGMYTAAGFDTTASTVGWCMYAASLWPEQQQAVAAELRAAGIFGPAAVVEVAANAEEAEGQSGPRRPPLRLDAQHCPGPEELAKLPRLNAFINEVMRMFPPTAVSAERLTPDEPVTIMGMTFPAKTVLWCITYGIHMSDANWEDAAKFKPERWLEDPRCAFAKSPGAGGAAAAPATAGGAEGPAAAIGGAAEEEPPNTAPRRFVPFGQGPKNCVGQNFGITVVRAVVALLLRRYHVDLHPDMDTSPEGDKLGGGGGGGDGNSSGSGQAGGCRHSAEDTARLTHVAVITKLKKLRLVLQRRDD</sequence>
<feature type="compositionally biased region" description="Low complexity" evidence="5">
    <location>
        <begin position="486"/>
        <end position="506"/>
    </location>
</feature>
<evidence type="ECO:0000256" key="5">
    <source>
        <dbReference type="SAM" id="MobiDB-lite"/>
    </source>
</evidence>
<accession>A0A2K3DEU5</accession>
<feature type="binding site" description="axial binding residue" evidence="3">
    <location>
        <position position="529"/>
    </location>
    <ligand>
        <name>heme</name>
        <dbReference type="ChEBI" id="CHEBI:30413"/>
    </ligand>
    <ligandPart>
        <name>Fe</name>
        <dbReference type="ChEBI" id="CHEBI:18248"/>
    </ligandPart>
</feature>
<reference evidence="7" key="2">
    <citation type="submission" date="2017-07" db="EMBL/GenBank/DDBJ databases">
        <title>WGS assembly of Chlamydomonas reinhardtii.</title>
        <authorList>
            <consortium name="Chlamydomonas Annotation Team"/>
            <consortium name="JGI Annotation Team"/>
            <person name="Merchant S.S."/>
            <person name="Prochnik S.E."/>
            <person name="Vallon O."/>
            <person name="Harris E.H."/>
            <person name="Karpowicz S.J."/>
            <person name="Witman G.B."/>
            <person name="Terry A."/>
            <person name="Salamov A."/>
            <person name="Fritz-Laylin L.K."/>
            <person name="Marechal-Drouard L."/>
            <person name="Marshall W.F."/>
            <person name="Qu L.H."/>
            <person name="Nelson D.R."/>
            <person name="Sanderfoot A.A."/>
            <person name="Spalding M.H."/>
            <person name="Kapitonov V.V."/>
            <person name="Ren Q."/>
            <person name="Ferris P."/>
            <person name="Lindquist E."/>
            <person name="Shapiro H."/>
            <person name="Lucas S.M."/>
            <person name="Grimwood J."/>
            <person name="Schmutz J."/>
            <person name="Grigoriev I.V."/>
            <person name="Rokhsar D.S."/>
        </authorList>
    </citation>
    <scope>NUCLEOTIDE SEQUENCE</scope>
    <source>
        <strain evidence="7">CC-503 cw92 mt+</strain>
    </source>
</reference>
<feature type="compositionally biased region" description="Basic and acidic residues" evidence="5">
    <location>
        <begin position="555"/>
        <end position="566"/>
    </location>
</feature>
<dbReference type="GO" id="GO:0004497">
    <property type="term" value="F:monooxygenase activity"/>
    <property type="evidence" value="ECO:0007669"/>
    <property type="project" value="UniProtKB-KW"/>
</dbReference>
<keyword evidence="4" id="KW-0560">Oxidoreductase</keyword>
<dbReference type="GO" id="GO:0005506">
    <property type="term" value="F:iron ion binding"/>
    <property type="evidence" value="ECO:0007669"/>
    <property type="project" value="InterPro"/>
</dbReference>
<feature type="region of interest" description="Disordered" evidence="5">
    <location>
        <begin position="481"/>
        <end position="516"/>
    </location>
</feature>
<dbReference type="InterPro" id="IPR001128">
    <property type="entry name" value="Cyt_P450"/>
</dbReference>
<comment type="cofactor">
    <cofactor evidence="1 3">
        <name>heme</name>
        <dbReference type="ChEBI" id="CHEBI:30413"/>
    </cofactor>
</comment>
<dbReference type="EMBL" id="CM008970">
    <property type="protein sequence ID" value="PNW79062.1"/>
    <property type="molecule type" value="Genomic_DNA"/>
</dbReference>
<evidence type="ECO:0000256" key="2">
    <source>
        <dbReference type="ARBA" id="ARBA00010617"/>
    </source>
</evidence>
<comment type="similarity">
    <text evidence="2 4">Belongs to the cytochrome P450 family.</text>
</comment>
<dbReference type="PRINTS" id="PR00463">
    <property type="entry name" value="EP450I"/>
</dbReference>
<keyword evidence="3 4" id="KW-0349">Heme</keyword>
<dbReference type="InterPro" id="IPR017972">
    <property type="entry name" value="Cyt_P450_CS"/>
</dbReference>
<dbReference type="CDD" id="cd00302">
    <property type="entry name" value="cytochrome_P450"/>
    <property type="match status" value="1"/>
</dbReference>
<dbReference type="InterPro" id="IPR002401">
    <property type="entry name" value="Cyt_P450_E_grp-I"/>
</dbReference>
<dbReference type="AlphaFoldDB" id="A0A2K3DEU5"/>
<keyword evidence="4" id="KW-0503">Monooxygenase</keyword>
<proteinExistence type="inferred from homology"/>
<evidence type="ECO:0000256" key="1">
    <source>
        <dbReference type="ARBA" id="ARBA00001971"/>
    </source>
</evidence>
<keyword evidence="6" id="KW-0472">Membrane</keyword>
<protein>
    <recommendedName>
        <fullName evidence="9">Cytochrome P450</fullName>
    </recommendedName>
</protein>
<dbReference type="RefSeq" id="XP_042921352.1">
    <property type="nucleotide sequence ID" value="XM_043065934.1"/>
</dbReference>
<evidence type="ECO:0000256" key="3">
    <source>
        <dbReference type="PIRSR" id="PIRSR602401-1"/>
    </source>
</evidence>
<dbReference type="Gramene" id="PNW79063">
    <property type="protein sequence ID" value="PNW79063"/>
    <property type="gene ID" value="CHLRE_09g399402v5"/>
</dbReference>
<dbReference type="Gramene" id="PNW79062">
    <property type="protein sequence ID" value="PNW79062"/>
    <property type="gene ID" value="CHLRE_09g399402v5"/>
</dbReference>
<keyword evidence="6" id="KW-0812">Transmembrane</keyword>
<dbReference type="PROSITE" id="PS00086">
    <property type="entry name" value="CYTOCHROME_P450"/>
    <property type="match status" value="1"/>
</dbReference>
<dbReference type="GeneID" id="5720396"/>
<dbReference type="KEGG" id="cre:CHLRE_09g399402v5"/>
<keyword evidence="3 4" id="KW-0479">Metal-binding</keyword>
<evidence type="ECO:0008006" key="9">
    <source>
        <dbReference type="Google" id="ProtNLM"/>
    </source>
</evidence>
<keyword evidence="3 4" id="KW-0408">Iron</keyword>
<dbReference type="OrthoDB" id="1470350at2759"/>
<feature type="compositionally biased region" description="Gly residues" evidence="5">
    <location>
        <begin position="567"/>
        <end position="585"/>
    </location>
</feature>
<dbReference type="InterPro" id="IPR050121">
    <property type="entry name" value="Cytochrome_P450_monoxygenase"/>
</dbReference>
<dbReference type="ExpressionAtlas" id="A0A2K3DEU5">
    <property type="expression patterns" value="baseline and differential"/>
</dbReference>
<name>A0A2K3DEU5_CHLRE</name>
<dbReference type="EMBL" id="CM008970">
    <property type="protein sequence ID" value="PNW79063.1"/>
    <property type="molecule type" value="Genomic_DNA"/>
</dbReference>
<gene>
    <name evidence="7" type="ORF">CHLRE_09g399402v5</name>
</gene>
<organism evidence="7 8">
    <name type="scientific">Chlamydomonas reinhardtii</name>
    <name type="common">Chlamydomonas smithii</name>
    <dbReference type="NCBI Taxonomy" id="3055"/>
    <lineage>
        <taxon>Eukaryota</taxon>
        <taxon>Viridiplantae</taxon>
        <taxon>Chlorophyta</taxon>
        <taxon>core chlorophytes</taxon>
        <taxon>Chlorophyceae</taxon>
        <taxon>CS clade</taxon>
        <taxon>Chlamydomonadales</taxon>
        <taxon>Chlamydomonadaceae</taxon>
        <taxon>Chlamydomonas</taxon>
    </lineage>
</organism>
<evidence type="ECO:0000313" key="8">
    <source>
        <dbReference type="Proteomes" id="UP000006906"/>
    </source>
</evidence>
<dbReference type="InterPro" id="IPR036396">
    <property type="entry name" value="Cyt_P450_sf"/>
</dbReference>
<dbReference type="RefSeq" id="XP_042921351.1">
    <property type="nucleotide sequence ID" value="XM_043065935.1"/>
</dbReference>
<dbReference type="Gene3D" id="1.10.630.10">
    <property type="entry name" value="Cytochrome P450"/>
    <property type="match status" value="1"/>
</dbReference>
<dbReference type="GO" id="GO:0020037">
    <property type="term" value="F:heme binding"/>
    <property type="evidence" value="ECO:0007669"/>
    <property type="project" value="InterPro"/>
</dbReference>
<dbReference type="PRINTS" id="PR00385">
    <property type="entry name" value="P450"/>
</dbReference>